<reference evidence="6" key="1">
    <citation type="submission" date="2022-04" db="EMBL/GenBank/DDBJ databases">
        <title>Alcanivorax sp. CY1518 draft genome sequence.</title>
        <authorList>
            <person name="Zhao G."/>
            <person name="An M."/>
        </authorList>
    </citation>
    <scope>NUCLEOTIDE SEQUENCE</scope>
    <source>
        <strain evidence="6">CY1518</strain>
    </source>
</reference>
<feature type="transmembrane region" description="Helical" evidence="5">
    <location>
        <begin position="230"/>
        <end position="253"/>
    </location>
</feature>
<evidence type="ECO:0000256" key="5">
    <source>
        <dbReference type="SAM" id="Phobius"/>
    </source>
</evidence>
<evidence type="ECO:0000256" key="2">
    <source>
        <dbReference type="ARBA" id="ARBA00022692"/>
    </source>
</evidence>
<feature type="transmembrane region" description="Helical" evidence="5">
    <location>
        <begin position="96"/>
        <end position="120"/>
    </location>
</feature>
<gene>
    <name evidence="6" type="ORF">MU846_05435</name>
</gene>
<accession>A0ABT0E693</accession>
<feature type="transmembrane region" description="Helical" evidence="5">
    <location>
        <begin position="40"/>
        <end position="63"/>
    </location>
</feature>
<dbReference type="InterPro" id="IPR002657">
    <property type="entry name" value="BilAc:Na_symport/Acr3"/>
</dbReference>
<dbReference type="Proteomes" id="UP001165524">
    <property type="component" value="Unassembled WGS sequence"/>
</dbReference>
<comment type="caution">
    <text evidence="6">The sequence shown here is derived from an EMBL/GenBank/DDBJ whole genome shotgun (WGS) entry which is preliminary data.</text>
</comment>
<feature type="transmembrane region" description="Helical" evidence="5">
    <location>
        <begin position="172"/>
        <end position="192"/>
    </location>
</feature>
<dbReference type="PANTHER" id="PTHR10361:SF24">
    <property type="entry name" value="P3 PROTEIN"/>
    <property type="match status" value="1"/>
</dbReference>
<keyword evidence="2 5" id="KW-0812">Transmembrane</keyword>
<feature type="transmembrane region" description="Helical" evidence="5">
    <location>
        <begin position="6"/>
        <end position="28"/>
    </location>
</feature>
<name>A0ABT0E693_9GAMM</name>
<evidence type="ECO:0000313" key="7">
    <source>
        <dbReference type="Proteomes" id="UP001165524"/>
    </source>
</evidence>
<keyword evidence="3 5" id="KW-1133">Transmembrane helix</keyword>
<dbReference type="RefSeq" id="WP_246949854.1">
    <property type="nucleotide sequence ID" value="NZ_JALKII010000002.1"/>
</dbReference>
<dbReference type="InterPro" id="IPR004710">
    <property type="entry name" value="Bilac:Na_transpt"/>
</dbReference>
<dbReference type="EMBL" id="JALKII010000002">
    <property type="protein sequence ID" value="MCK0537147.1"/>
    <property type="molecule type" value="Genomic_DNA"/>
</dbReference>
<keyword evidence="7" id="KW-1185">Reference proteome</keyword>
<comment type="subcellular location">
    <subcellularLocation>
        <location evidence="1">Membrane</location>
        <topology evidence="1">Multi-pass membrane protein</topology>
    </subcellularLocation>
</comment>
<organism evidence="6 7">
    <name type="scientific">Alcanivorax quisquiliarum</name>
    <dbReference type="NCBI Taxonomy" id="2933565"/>
    <lineage>
        <taxon>Bacteria</taxon>
        <taxon>Pseudomonadati</taxon>
        <taxon>Pseudomonadota</taxon>
        <taxon>Gammaproteobacteria</taxon>
        <taxon>Oceanospirillales</taxon>
        <taxon>Alcanivoracaceae</taxon>
        <taxon>Alcanivorax</taxon>
    </lineage>
</organism>
<feature type="transmembrane region" description="Helical" evidence="5">
    <location>
        <begin position="198"/>
        <end position="218"/>
    </location>
</feature>
<evidence type="ECO:0000256" key="4">
    <source>
        <dbReference type="ARBA" id="ARBA00023136"/>
    </source>
</evidence>
<evidence type="ECO:0000256" key="3">
    <source>
        <dbReference type="ARBA" id="ARBA00022989"/>
    </source>
</evidence>
<dbReference type="Pfam" id="PF01758">
    <property type="entry name" value="SBF"/>
    <property type="match status" value="1"/>
</dbReference>
<feature type="transmembrane region" description="Helical" evidence="5">
    <location>
        <begin position="259"/>
        <end position="280"/>
    </location>
</feature>
<sequence length="294" mass="30093">MEQGPLIGLGLPIALFFIMIGMGLTLTVRDFRAVVLAPRAVIYGAVAQILIMPVVAFGLVGLLGLAPALAVGLVLIAACPGGTTSNLFAFIGRGDLALSIILTVLASLITIGTLPLFINFAMERYMDASARVVLPVLRTVVTLVVIILVPVAIGMAIRRISPAVATKMEKLVSVFGLVVLIGVIAAVVISVGDQVGTLLRAAGPAAALLNIAGILIGYGGSRLVGLRRPAAFTVAVELGIKNGTLGLMIALTLLNSPEISVPAAVYGLMMFAFGFLLLGASRLMGIGGEKDAAA</sequence>
<keyword evidence="4 5" id="KW-0472">Membrane</keyword>
<feature type="transmembrane region" description="Helical" evidence="5">
    <location>
        <begin position="140"/>
        <end position="160"/>
    </location>
</feature>
<dbReference type="Gene3D" id="1.20.1530.20">
    <property type="match status" value="1"/>
</dbReference>
<proteinExistence type="predicted"/>
<evidence type="ECO:0000313" key="6">
    <source>
        <dbReference type="EMBL" id="MCK0537147.1"/>
    </source>
</evidence>
<feature type="transmembrane region" description="Helical" evidence="5">
    <location>
        <begin position="69"/>
        <end position="89"/>
    </location>
</feature>
<dbReference type="InterPro" id="IPR038770">
    <property type="entry name" value="Na+/solute_symporter_sf"/>
</dbReference>
<evidence type="ECO:0000256" key="1">
    <source>
        <dbReference type="ARBA" id="ARBA00004141"/>
    </source>
</evidence>
<protein>
    <submittedName>
        <fullName evidence="6">Bile acid:sodium symporter family protein</fullName>
    </submittedName>
</protein>
<dbReference type="PANTHER" id="PTHR10361">
    <property type="entry name" value="SODIUM-BILE ACID COTRANSPORTER"/>
    <property type="match status" value="1"/>
</dbReference>